<dbReference type="GO" id="GO:0019877">
    <property type="term" value="P:diaminopimelate biosynthetic process"/>
    <property type="evidence" value="ECO:0007669"/>
    <property type="project" value="UniProtKB-KW"/>
</dbReference>
<dbReference type="InterPro" id="IPR001261">
    <property type="entry name" value="ArgE/DapE_CS"/>
</dbReference>
<feature type="domain" description="Peptidase M20 dimerisation" evidence="16">
    <location>
        <begin position="188"/>
        <end position="294"/>
    </location>
</feature>
<gene>
    <name evidence="17" type="primary">dapE_1</name>
    <name evidence="17" type="ORF">PSECIP111854_00704</name>
</gene>
<evidence type="ECO:0000256" key="2">
    <source>
        <dbReference type="ARBA" id="ARBA00005130"/>
    </source>
</evidence>
<dbReference type="InterPro" id="IPR036264">
    <property type="entry name" value="Bact_exopeptidase_dim_dom"/>
</dbReference>
<evidence type="ECO:0000256" key="6">
    <source>
        <dbReference type="ARBA" id="ARBA00022391"/>
    </source>
</evidence>
<keyword evidence="9 17" id="KW-0378">Hydrolase</keyword>
<evidence type="ECO:0000313" key="17">
    <source>
        <dbReference type="EMBL" id="CAH9051231.1"/>
    </source>
</evidence>
<dbReference type="Pfam" id="PF07687">
    <property type="entry name" value="M20_dimer"/>
    <property type="match status" value="1"/>
</dbReference>
<comment type="caution">
    <text evidence="17">The sequence shown here is derived from an EMBL/GenBank/DDBJ whole genome shotgun (WGS) entry which is preliminary data.</text>
</comment>
<dbReference type="EC" id="3.5.1.18" evidence="5 15"/>
<evidence type="ECO:0000256" key="9">
    <source>
        <dbReference type="ARBA" id="ARBA00022801"/>
    </source>
</evidence>
<dbReference type="SUPFAM" id="SSF53187">
    <property type="entry name" value="Zn-dependent exopeptidases"/>
    <property type="match status" value="1"/>
</dbReference>
<dbReference type="PANTHER" id="PTHR43808:SF31">
    <property type="entry name" value="N-ACETYL-L-CITRULLINE DEACETYLASE"/>
    <property type="match status" value="1"/>
</dbReference>
<dbReference type="InterPro" id="IPR050072">
    <property type="entry name" value="Peptidase_M20A"/>
</dbReference>
<keyword evidence="13" id="KW-0170">Cobalt</keyword>
<dbReference type="GO" id="GO:0009014">
    <property type="term" value="F:succinyl-diaminopimelate desuccinylase activity"/>
    <property type="evidence" value="ECO:0007669"/>
    <property type="project" value="UniProtKB-UniRule"/>
</dbReference>
<keyword evidence="11" id="KW-0220">Diaminopimelate biosynthesis</keyword>
<dbReference type="NCBIfam" id="TIGR01246">
    <property type="entry name" value="dapE_proteo"/>
    <property type="match status" value="1"/>
</dbReference>
<keyword evidence="8" id="KW-0479">Metal-binding</keyword>
<evidence type="ECO:0000256" key="3">
    <source>
        <dbReference type="ARBA" id="ARBA00006746"/>
    </source>
</evidence>
<dbReference type="InterPro" id="IPR002933">
    <property type="entry name" value="Peptidase_M20"/>
</dbReference>
<reference evidence="17" key="1">
    <citation type="submission" date="2022-07" db="EMBL/GenBank/DDBJ databases">
        <authorList>
            <person name="Criscuolo A."/>
        </authorList>
    </citation>
    <scope>NUCLEOTIDE SEQUENCE</scope>
    <source>
        <strain evidence="17">CIP111854</strain>
    </source>
</reference>
<evidence type="ECO:0000256" key="5">
    <source>
        <dbReference type="ARBA" id="ARBA00011921"/>
    </source>
</evidence>
<evidence type="ECO:0000256" key="12">
    <source>
        <dbReference type="ARBA" id="ARBA00023154"/>
    </source>
</evidence>
<comment type="pathway">
    <text evidence="2">Amino-acid biosynthesis; L-lysine biosynthesis via DAP pathway; LL-2,6-diaminopimelate from (S)-tetrahydrodipicolinate (succinylase route): step 3/3.</text>
</comment>
<evidence type="ECO:0000256" key="8">
    <source>
        <dbReference type="ARBA" id="ARBA00022723"/>
    </source>
</evidence>
<evidence type="ECO:0000256" key="11">
    <source>
        <dbReference type="ARBA" id="ARBA00022915"/>
    </source>
</evidence>
<dbReference type="PROSITE" id="PS00758">
    <property type="entry name" value="ARGE_DAPE_CPG2_1"/>
    <property type="match status" value="1"/>
</dbReference>
<evidence type="ECO:0000256" key="15">
    <source>
        <dbReference type="NCBIfam" id="TIGR01246"/>
    </source>
</evidence>
<keyword evidence="7" id="KW-0028">Amino-acid biosynthesis</keyword>
<dbReference type="SUPFAM" id="SSF55031">
    <property type="entry name" value="Bacterial exopeptidase dimerisation domain"/>
    <property type="match status" value="1"/>
</dbReference>
<organism evidence="17 18">
    <name type="scientific">Pseudoalteromonas holothuriae</name>
    <dbReference type="NCBI Taxonomy" id="2963714"/>
    <lineage>
        <taxon>Bacteria</taxon>
        <taxon>Pseudomonadati</taxon>
        <taxon>Pseudomonadota</taxon>
        <taxon>Gammaproteobacteria</taxon>
        <taxon>Alteromonadales</taxon>
        <taxon>Pseudoalteromonadaceae</taxon>
        <taxon>Pseudoalteromonas</taxon>
    </lineage>
</organism>
<dbReference type="InterPro" id="IPR011650">
    <property type="entry name" value="Peptidase_M20_dimer"/>
</dbReference>
<dbReference type="GO" id="GO:0008777">
    <property type="term" value="F:acetylornithine deacetylase activity"/>
    <property type="evidence" value="ECO:0007669"/>
    <property type="project" value="TreeGrafter"/>
</dbReference>
<evidence type="ECO:0000256" key="14">
    <source>
        <dbReference type="ARBA" id="ARBA00051301"/>
    </source>
</evidence>
<dbReference type="Pfam" id="PF01546">
    <property type="entry name" value="Peptidase_M20"/>
    <property type="match status" value="1"/>
</dbReference>
<dbReference type="AlphaFoldDB" id="A0A9W4W142"/>
<dbReference type="PANTHER" id="PTHR43808">
    <property type="entry name" value="ACETYLORNITHINE DEACETYLASE"/>
    <property type="match status" value="1"/>
</dbReference>
<comment type="similarity">
    <text evidence="3">Belongs to the peptidase M20A family. DapE subfamily.</text>
</comment>
<dbReference type="InterPro" id="IPR005941">
    <property type="entry name" value="DapE_proteobac"/>
</dbReference>
<evidence type="ECO:0000256" key="13">
    <source>
        <dbReference type="ARBA" id="ARBA00023285"/>
    </source>
</evidence>
<dbReference type="Proteomes" id="UP001152467">
    <property type="component" value="Unassembled WGS sequence"/>
</dbReference>
<evidence type="ECO:0000259" key="16">
    <source>
        <dbReference type="Pfam" id="PF07687"/>
    </source>
</evidence>
<keyword evidence="12" id="KW-0457">Lysine biosynthesis</keyword>
<evidence type="ECO:0000256" key="4">
    <source>
        <dbReference type="ARBA" id="ARBA00011738"/>
    </source>
</evidence>
<keyword evidence="18" id="KW-1185">Reference proteome</keyword>
<dbReference type="NCBIfam" id="NF009557">
    <property type="entry name" value="PRK13009.1"/>
    <property type="match status" value="1"/>
</dbReference>
<evidence type="ECO:0000256" key="7">
    <source>
        <dbReference type="ARBA" id="ARBA00022605"/>
    </source>
</evidence>
<dbReference type="EMBL" id="CAMAPC010000002">
    <property type="protein sequence ID" value="CAH9051231.1"/>
    <property type="molecule type" value="Genomic_DNA"/>
</dbReference>
<proteinExistence type="inferred from homology"/>
<dbReference type="Gene3D" id="3.40.630.10">
    <property type="entry name" value="Zn peptidases"/>
    <property type="match status" value="1"/>
</dbReference>
<evidence type="ECO:0000313" key="18">
    <source>
        <dbReference type="Proteomes" id="UP001152467"/>
    </source>
</evidence>
<dbReference type="GO" id="GO:0006526">
    <property type="term" value="P:L-arginine biosynthetic process"/>
    <property type="evidence" value="ECO:0007669"/>
    <property type="project" value="TreeGrafter"/>
</dbReference>
<dbReference type="Gene3D" id="3.30.70.360">
    <property type="match status" value="1"/>
</dbReference>
<comment type="catalytic activity">
    <reaction evidence="14">
        <text>N-succinyl-(2S,6S)-2,6-diaminopimelate + H2O = (2S,6S)-2,6-diaminopimelate + succinate</text>
        <dbReference type="Rhea" id="RHEA:22608"/>
        <dbReference type="ChEBI" id="CHEBI:15377"/>
        <dbReference type="ChEBI" id="CHEBI:30031"/>
        <dbReference type="ChEBI" id="CHEBI:57609"/>
        <dbReference type="ChEBI" id="CHEBI:58087"/>
        <dbReference type="EC" id="3.5.1.18"/>
    </reaction>
</comment>
<dbReference type="RefSeq" id="WP_261625790.1">
    <property type="nucleotide sequence ID" value="NZ_CAMAPC010000002.1"/>
</dbReference>
<dbReference type="GO" id="GO:0046872">
    <property type="term" value="F:metal ion binding"/>
    <property type="evidence" value="ECO:0007669"/>
    <property type="project" value="UniProtKB-KW"/>
</dbReference>
<evidence type="ECO:0000256" key="1">
    <source>
        <dbReference type="ARBA" id="ARBA00001947"/>
    </source>
</evidence>
<sequence>MTIFTEQCLLQSIDSRVVAYTQQLIQFESITPNDMGCQTWIANKLKQLGAEIEHFECNEVSSLIATIDLGEGPDIAFCGHTDVVPIGHESKWDAPPFAGEIIDQHLIGRGVADMKGGIAAALVAVEEIIKQGTCAGKIWFLITSDEEGEAEFGTKHIVNTLSQRDQQFDFCIVGEPTSDKVCGDTIKVGRRGALSFDVVINGKSGHVAYPEQGVNAIHLAGEIVQNLTQYDWQQGESRRPSTTLQITHIDSGKWSDNVIPDQVKLSFNVRFTEQFDEQSLIKVVDNIVRKSTLDYTCKAYRGCVPYYCDEPTRSELSFVNICQQAIAQCIGEIPRISTSGGTSDGRFVRDICNQVIELGLTNSTIHQENERIHVNELSTLSIVYFTIFRNVLGM</sequence>
<comment type="subunit">
    <text evidence="4">Homodimer.</text>
</comment>
<dbReference type="GO" id="GO:0009089">
    <property type="term" value="P:lysine biosynthetic process via diaminopimelate"/>
    <property type="evidence" value="ECO:0007669"/>
    <property type="project" value="UniProtKB-UniRule"/>
</dbReference>
<protein>
    <recommendedName>
        <fullName evidence="6 15">Succinyl-diaminopimelate desuccinylase</fullName>
        <ecNumber evidence="5 15">3.5.1.18</ecNumber>
    </recommendedName>
</protein>
<comment type="cofactor">
    <cofactor evidence="1">
        <name>Zn(2+)</name>
        <dbReference type="ChEBI" id="CHEBI:29105"/>
    </cofactor>
</comment>
<accession>A0A9W4W142</accession>
<keyword evidence="10" id="KW-0862">Zinc</keyword>
<name>A0A9W4W142_9GAMM</name>
<evidence type="ECO:0000256" key="10">
    <source>
        <dbReference type="ARBA" id="ARBA00022833"/>
    </source>
</evidence>